<proteinExistence type="predicted"/>
<evidence type="ECO:0000313" key="2">
    <source>
        <dbReference type="EMBL" id="WHX48124.1"/>
    </source>
</evidence>
<evidence type="ECO:0000259" key="1">
    <source>
        <dbReference type="PROSITE" id="PS50983"/>
    </source>
</evidence>
<organism evidence="2 3">
    <name type="scientific">Paenibacillus woosongensis</name>
    <dbReference type="NCBI Taxonomy" id="307580"/>
    <lineage>
        <taxon>Bacteria</taxon>
        <taxon>Bacillati</taxon>
        <taxon>Bacillota</taxon>
        <taxon>Bacilli</taxon>
        <taxon>Bacillales</taxon>
        <taxon>Paenibacillaceae</taxon>
        <taxon>Paenibacillus</taxon>
    </lineage>
</organism>
<dbReference type="SUPFAM" id="SSF53807">
    <property type="entry name" value="Helical backbone' metal receptor"/>
    <property type="match status" value="1"/>
</dbReference>
<dbReference type="EMBL" id="CP126084">
    <property type="protein sequence ID" value="WHX48124.1"/>
    <property type="molecule type" value="Genomic_DNA"/>
</dbReference>
<dbReference type="InterPro" id="IPR002491">
    <property type="entry name" value="ABC_transptr_periplasmic_BD"/>
</dbReference>
<protein>
    <recommendedName>
        <fullName evidence="1">Fe/B12 periplasmic-binding domain-containing protein</fullName>
    </recommendedName>
</protein>
<feature type="domain" description="Fe/B12 periplasmic-binding" evidence="1">
    <location>
        <begin position="1"/>
        <end position="61"/>
    </location>
</feature>
<dbReference type="AlphaFoldDB" id="A0AA95I5M2"/>
<dbReference type="RefSeq" id="WP_283925575.1">
    <property type="nucleotide sequence ID" value="NZ_CP126084.1"/>
</dbReference>
<name>A0AA95I5M2_9BACL</name>
<sequence length="61" mass="6960">MENVEDTAKSRLDELKSPALWKNIKAVQKDQVYIVEQQLWNRGIAPIGSTPIIDQVLKIVK</sequence>
<dbReference type="KEGG" id="pwn:QNH46_18720"/>
<accession>A0AA95I5M2</accession>
<dbReference type="PROSITE" id="PS50983">
    <property type="entry name" value="FE_B12_PBP"/>
    <property type="match status" value="1"/>
</dbReference>
<gene>
    <name evidence="2" type="ORF">QNH46_18720</name>
</gene>
<reference evidence="2" key="1">
    <citation type="submission" date="2023-05" db="EMBL/GenBank/DDBJ databases">
        <title>Comparative genomics of Bacillaceae isolates and their secondary metabolite potential.</title>
        <authorList>
            <person name="Song L."/>
            <person name="Nielsen L.J."/>
            <person name="Mohite O."/>
            <person name="Xu X."/>
            <person name="Weber T."/>
            <person name="Kovacs A.T."/>
        </authorList>
    </citation>
    <scope>NUCLEOTIDE SEQUENCE</scope>
    <source>
        <strain evidence="2">B2_4</strain>
    </source>
</reference>
<evidence type="ECO:0000313" key="3">
    <source>
        <dbReference type="Proteomes" id="UP001177943"/>
    </source>
</evidence>
<dbReference type="Proteomes" id="UP001177943">
    <property type="component" value="Chromosome"/>
</dbReference>
<dbReference type="Gene3D" id="3.40.50.1980">
    <property type="entry name" value="Nitrogenase molybdenum iron protein domain"/>
    <property type="match status" value="1"/>
</dbReference>